<dbReference type="EMBL" id="CADCTR010000944">
    <property type="protein sequence ID" value="CAA9273416.1"/>
    <property type="molecule type" value="Genomic_DNA"/>
</dbReference>
<dbReference type="AlphaFoldDB" id="A0A6J4J871"/>
<protein>
    <recommendedName>
        <fullName evidence="1">DUF1828 domain-containing protein</fullName>
    </recommendedName>
</protein>
<dbReference type="Pfam" id="PF08861">
    <property type="entry name" value="DUF1828"/>
    <property type="match status" value="1"/>
</dbReference>
<feature type="domain" description="DUF1828" evidence="1">
    <location>
        <begin position="29"/>
        <end position="119"/>
    </location>
</feature>
<sequence>MSTPCDYIADNMGELFECSPINGRTRIRTPYLYPDGDVIDVFLASDGYPSTLTDFGDTLGWLWTQTVSNRRTNRQQRLVQDVCRTHGVELYRGMLTIRVDAPSQLPDAVTRLSQAALRVSDLWFTFRSQTTASINEEVEEFLTGLNIGFERGERLI</sequence>
<organism evidence="2">
    <name type="scientific">uncultured Chloroflexia bacterium</name>
    <dbReference type="NCBI Taxonomy" id="1672391"/>
    <lineage>
        <taxon>Bacteria</taxon>
        <taxon>Bacillati</taxon>
        <taxon>Chloroflexota</taxon>
        <taxon>Chloroflexia</taxon>
        <taxon>environmental samples</taxon>
    </lineage>
</organism>
<gene>
    <name evidence="2" type="ORF">AVDCRST_MAG93-2753</name>
</gene>
<reference evidence="2" key="1">
    <citation type="submission" date="2020-02" db="EMBL/GenBank/DDBJ databases">
        <authorList>
            <person name="Meier V. D."/>
        </authorList>
    </citation>
    <scope>NUCLEOTIDE SEQUENCE</scope>
    <source>
        <strain evidence="2">AVDCRST_MAG93</strain>
    </source>
</reference>
<feature type="non-terminal residue" evidence="2">
    <location>
        <position position="156"/>
    </location>
</feature>
<evidence type="ECO:0000259" key="1">
    <source>
        <dbReference type="Pfam" id="PF08861"/>
    </source>
</evidence>
<accession>A0A6J4J871</accession>
<dbReference type="InterPro" id="IPR014960">
    <property type="entry name" value="DUF1828"/>
</dbReference>
<name>A0A6J4J871_9CHLR</name>
<evidence type="ECO:0000313" key="2">
    <source>
        <dbReference type="EMBL" id="CAA9273416.1"/>
    </source>
</evidence>
<proteinExistence type="predicted"/>